<dbReference type="SUPFAM" id="SSF57667">
    <property type="entry name" value="beta-beta-alpha zinc fingers"/>
    <property type="match status" value="4"/>
</dbReference>
<protein>
    <submittedName>
        <fullName evidence="15">Zinc finger and BTB domain-containing protein 16-A</fullName>
    </submittedName>
</protein>
<evidence type="ECO:0000256" key="4">
    <source>
        <dbReference type="ARBA" id="ARBA00022737"/>
    </source>
</evidence>
<feature type="domain" description="C2H2-type" evidence="13">
    <location>
        <begin position="358"/>
        <end position="385"/>
    </location>
</feature>
<feature type="domain" description="C2H2-type" evidence="13">
    <location>
        <begin position="472"/>
        <end position="499"/>
    </location>
</feature>
<dbReference type="InterPro" id="IPR036236">
    <property type="entry name" value="Znf_C2H2_sf"/>
</dbReference>
<evidence type="ECO:0000259" key="13">
    <source>
        <dbReference type="PROSITE" id="PS50157"/>
    </source>
</evidence>
<dbReference type="RefSeq" id="XP_031427462.1">
    <property type="nucleotide sequence ID" value="XM_031571602.2"/>
</dbReference>
<dbReference type="GO" id="GO:0005634">
    <property type="term" value="C:nucleus"/>
    <property type="evidence" value="ECO:0007669"/>
    <property type="project" value="UniProtKB-SubCell"/>
</dbReference>
<dbReference type="GO" id="GO:0000978">
    <property type="term" value="F:RNA polymerase II cis-regulatory region sequence-specific DNA binding"/>
    <property type="evidence" value="ECO:0007669"/>
    <property type="project" value="TreeGrafter"/>
</dbReference>
<organism evidence="14 15">
    <name type="scientific">Clupea harengus</name>
    <name type="common">Atlantic herring</name>
    <dbReference type="NCBI Taxonomy" id="7950"/>
    <lineage>
        <taxon>Eukaryota</taxon>
        <taxon>Metazoa</taxon>
        <taxon>Chordata</taxon>
        <taxon>Craniata</taxon>
        <taxon>Vertebrata</taxon>
        <taxon>Euteleostomi</taxon>
        <taxon>Actinopterygii</taxon>
        <taxon>Neopterygii</taxon>
        <taxon>Teleostei</taxon>
        <taxon>Clupei</taxon>
        <taxon>Clupeiformes</taxon>
        <taxon>Clupeoidei</taxon>
        <taxon>Clupeidae</taxon>
        <taxon>Clupea</taxon>
    </lineage>
</organism>
<dbReference type="FunFam" id="3.30.160.60:FF:000553">
    <property type="entry name" value="Zinc finger and BTB domain-containing protein 16"/>
    <property type="match status" value="1"/>
</dbReference>
<evidence type="ECO:0000256" key="2">
    <source>
        <dbReference type="ARBA" id="ARBA00006991"/>
    </source>
</evidence>
<feature type="domain" description="C2H2-type" evidence="13">
    <location>
        <begin position="556"/>
        <end position="583"/>
    </location>
</feature>
<evidence type="ECO:0000256" key="10">
    <source>
        <dbReference type="PROSITE-ProRule" id="PRU00042"/>
    </source>
</evidence>
<evidence type="ECO:0000256" key="9">
    <source>
        <dbReference type="ARBA" id="ARBA00023242"/>
    </source>
</evidence>
<keyword evidence="9" id="KW-0539">Nucleus</keyword>
<dbReference type="Pfam" id="PF00096">
    <property type="entry name" value="zf-C2H2"/>
    <property type="match status" value="3"/>
</dbReference>
<dbReference type="PROSITE" id="PS50097">
    <property type="entry name" value="BTB"/>
    <property type="match status" value="1"/>
</dbReference>
<dbReference type="GO" id="GO:0001227">
    <property type="term" value="F:DNA-binding transcription repressor activity, RNA polymerase II-specific"/>
    <property type="evidence" value="ECO:0007669"/>
    <property type="project" value="TreeGrafter"/>
</dbReference>
<dbReference type="PROSITE" id="PS50157">
    <property type="entry name" value="ZINC_FINGER_C2H2_2"/>
    <property type="match status" value="9"/>
</dbReference>
<feature type="domain" description="BTB" evidence="12">
    <location>
        <begin position="29"/>
        <end position="91"/>
    </location>
</feature>
<gene>
    <name evidence="15" type="primary">LOC105909787</name>
</gene>
<feature type="domain" description="C2H2-type" evidence="13">
    <location>
        <begin position="444"/>
        <end position="471"/>
    </location>
</feature>
<dbReference type="PANTHER" id="PTHR24393">
    <property type="entry name" value="ZINC FINGER PROTEIN"/>
    <property type="match status" value="1"/>
</dbReference>
<dbReference type="SUPFAM" id="SSF54695">
    <property type="entry name" value="POZ domain"/>
    <property type="match status" value="1"/>
</dbReference>
<dbReference type="Gene3D" id="3.30.160.60">
    <property type="entry name" value="Classic Zinc Finger"/>
    <property type="match status" value="6"/>
</dbReference>
<dbReference type="SMART" id="SM00355">
    <property type="entry name" value="ZnF_C2H2"/>
    <property type="match status" value="9"/>
</dbReference>
<dbReference type="PROSITE" id="PS00028">
    <property type="entry name" value="ZINC_FINGER_C2H2_1"/>
    <property type="match status" value="8"/>
</dbReference>
<evidence type="ECO:0000256" key="3">
    <source>
        <dbReference type="ARBA" id="ARBA00022723"/>
    </source>
</evidence>
<dbReference type="Pfam" id="PF13912">
    <property type="entry name" value="zf-C2H2_6"/>
    <property type="match status" value="2"/>
</dbReference>
<evidence type="ECO:0000256" key="8">
    <source>
        <dbReference type="ARBA" id="ARBA00023163"/>
    </source>
</evidence>
<name>A0A6P8FW94_CLUHA</name>
<evidence type="ECO:0000313" key="15">
    <source>
        <dbReference type="RefSeq" id="XP_031427462.1"/>
    </source>
</evidence>
<dbReference type="KEGG" id="char:105909787"/>
<keyword evidence="6" id="KW-0862">Zinc</keyword>
<sequence>MGSIQLQNQSHPAALLQKANQMRLSGTLCDVAIVVDGREFRAHRTVLACTSKMFEILFHRESLRYTLDFLSPKTFQQILDYAYTATLQARLEDLDDLLYAAEILEMEFLEEQCLKILETVQTAAEEEEGRHGNAATAPPAGNAVVPTSFGDSATPNSYISQSLLRGGVGPSSDFAQGLNSTRHHGNHHPMIPSDIKTEDEEAMQVDKTGGLRGGSHGDESGVYGDRPGTPTHMARGSVITSARHLGHAPEEGVGGAEAVKAESALLGMASLYGMPAVTANHIPQLSMAPPLHMQLDFRPYGGLLPPNFLQREFLSKLVGVTANDCHRRDNRCDVCGMELPDDEAMEQHRKLHSDVRSYGCELCGKTFLDSLRLRMHMSSHTAGEKAIVCDQCGAQFQKEEDLETHKQIHTGSDMAVFCLLCGKRFQTQTGLRQHTETHAGLRSYVCSDCDCTFPSNTALKRHLRSHTGDHPFECEFCGSCFRDDTTLKGHKRIHTGEKPYQCNSCGKKFSLKHQLETHYRVHTGEKPFECKLCHQRSRDYSAMIKHLRTHNGASPYQCTICQEFCPSLSSMQKHMKNHKPEDVPADWRIEKTYLYLCYV</sequence>
<accession>A0A6P8FW94</accession>
<dbReference type="GeneID" id="105909787"/>
<reference evidence="15" key="1">
    <citation type="submission" date="2025-08" db="UniProtKB">
        <authorList>
            <consortium name="RefSeq"/>
        </authorList>
    </citation>
    <scope>IDENTIFICATION</scope>
</reference>
<keyword evidence="14" id="KW-1185">Reference proteome</keyword>
<evidence type="ECO:0000259" key="12">
    <source>
        <dbReference type="PROSITE" id="PS50097"/>
    </source>
</evidence>
<feature type="domain" description="C2H2-type" evidence="13">
    <location>
        <begin position="528"/>
        <end position="555"/>
    </location>
</feature>
<dbReference type="Pfam" id="PF00651">
    <property type="entry name" value="BTB"/>
    <property type="match status" value="1"/>
</dbReference>
<feature type="region of interest" description="Disordered" evidence="11">
    <location>
        <begin position="208"/>
        <end position="228"/>
    </location>
</feature>
<keyword evidence="3" id="KW-0479">Metal-binding</keyword>
<evidence type="ECO:0000256" key="11">
    <source>
        <dbReference type="SAM" id="MobiDB-lite"/>
    </source>
</evidence>
<evidence type="ECO:0000313" key="14">
    <source>
        <dbReference type="Proteomes" id="UP000515152"/>
    </source>
</evidence>
<dbReference type="InterPro" id="IPR000210">
    <property type="entry name" value="BTB/POZ_dom"/>
</dbReference>
<evidence type="ECO:0000256" key="6">
    <source>
        <dbReference type="ARBA" id="ARBA00022833"/>
    </source>
</evidence>
<evidence type="ECO:0000256" key="5">
    <source>
        <dbReference type="ARBA" id="ARBA00022771"/>
    </source>
</evidence>
<dbReference type="GO" id="GO:0001228">
    <property type="term" value="F:DNA-binding transcription activator activity, RNA polymerase II-specific"/>
    <property type="evidence" value="ECO:0007669"/>
    <property type="project" value="TreeGrafter"/>
</dbReference>
<dbReference type="InterPro" id="IPR011333">
    <property type="entry name" value="SKP1/BTB/POZ_sf"/>
</dbReference>
<comment type="similarity">
    <text evidence="2">Belongs to the krueppel C2H2-type zinc-finger protein family.</text>
</comment>
<feature type="domain" description="C2H2-type" evidence="13">
    <location>
        <begin position="387"/>
        <end position="414"/>
    </location>
</feature>
<dbReference type="GO" id="GO:0008270">
    <property type="term" value="F:zinc ion binding"/>
    <property type="evidence" value="ECO:0007669"/>
    <property type="project" value="UniProtKB-KW"/>
</dbReference>
<feature type="domain" description="C2H2-type" evidence="13">
    <location>
        <begin position="500"/>
        <end position="527"/>
    </location>
</feature>
<feature type="domain" description="C2H2-type" evidence="13">
    <location>
        <begin position="330"/>
        <end position="357"/>
    </location>
</feature>
<keyword evidence="5 10" id="KW-0863">Zinc-finger</keyword>
<dbReference type="FunFam" id="3.30.160.60:FF:002171">
    <property type="entry name" value="Zinc finger and BTB domain-containing protein 16"/>
    <property type="match status" value="1"/>
</dbReference>
<dbReference type="PANTHER" id="PTHR24393:SF60">
    <property type="entry name" value="ZINC FINGER AND BTB DOMAIN-CONTAINING PROTEIN 16"/>
    <property type="match status" value="1"/>
</dbReference>
<feature type="domain" description="C2H2-type" evidence="13">
    <location>
        <begin position="416"/>
        <end position="443"/>
    </location>
</feature>
<evidence type="ECO:0000256" key="7">
    <source>
        <dbReference type="ARBA" id="ARBA00023015"/>
    </source>
</evidence>
<dbReference type="Gene3D" id="3.30.710.10">
    <property type="entry name" value="Potassium Channel Kv1.1, Chain A"/>
    <property type="match status" value="1"/>
</dbReference>
<dbReference type="AlphaFoldDB" id="A0A6P8FW94"/>
<comment type="subcellular location">
    <subcellularLocation>
        <location evidence="1">Nucleus</location>
    </subcellularLocation>
</comment>
<dbReference type="Proteomes" id="UP000515152">
    <property type="component" value="Chromosome 8"/>
</dbReference>
<dbReference type="OrthoDB" id="8922241at2759"/>
<keyword evidence="4" id="KW-0677">Repeat</keyword>
<dbReference type="InterPro" id="IPR013087">
    <property type="entry name" value="Znf_C2H2_type"/>
</dbReference>
<keyword evidence="8" id="KW-0804">Transcription</keyword>
<keyword evidence="7" id="KW-0805">Transcription regulation</keyword>
<proteinExistence type="inferred from homology"/>
<dbReference type="SMART" id="SM00225">
    <property type="entry name" value="BTB"/>
    <property type="match status" value="1"/>
</dbReference>
<dbReference type="FunFam" id="3.30.160.60:FF:001498">
    <property type="entry name" value="Zinc finger protein 404"/>
    <property type="match status" value="1"/>
</dbReference>
<evidence type="ECO:0000256" key="1">
    <source>
        <dbReference type="ARBA" id="ARBA00004123"/>
    </source>
</evidence>